<feature type="region of interest" description="Disordered" evidence="4">
    <location>
        <begin position="429"/>
        <end position="458"/>
    </location>
</feature>
<dbReference type="InterPro" id="IPR045851">
    <property type="entry name" value="AMP-bd_C_sf"/>
</dbReference>
<evidence type="ECO:0000256" key="2">
    <source>
        <dbReference type="ARBA" id="ARBA00022450"/>
    </source>
</evidence>
<dbReference type="Gene3D" id="3.30.559.30">
    <property type="entry name" value="Nonribosomal peptide synthetase, condensation domain"/>
    <property type="match status" value="4"/>
</dbReference>
<dbReference type="Pfam" id="PF00501">
    <property type="entry name" value="AMP-binding"/>
    <property type="match status" value="1"/>
</dbReference>
<dbReference type="InterPro" id="IPR010071">
    <property type="entry name" value="AA_adenyl_dom"/>
</dbReference>
<dbReference type="InterPro" id="IPR025110">
    <property type="entry name" value="AMP-bd_C"/>
</dbReference>
<proteinExistence type="predicted"/>
<dbReference type="NCBIfam" id="TIGR01733">
    <property type="entry name" value="AA-adenyl-dom"/>
    <property type="match status" value="1"/>
</dbReference>
<evidence type="ECO:0000256" key="3">
    <source>
        <dbReference type="ARBA" id="ARBA00022553"/>
    </source>
</evidence>
<evidence type="ECO:0000259" key="5">
    <source>
        <dbReference type="PROSITE" id="PS50075"/>
    </source>
</evidence>
<reference evidence="7" key="1">
    <citation type="journal article" date="2019" name="Int. J. Syst. Evol. Microbiol.">
        <title>The Global Catalogue of Microorganisms (GCM) 10K type strain sequencing project: providing services to taxonomists for standard genome sequencing and annotation.</title>
        <authorList>
            <consortium name="The Broad Institute Genomics Platform"/>
            <consortium name="The Broad Institute Genome Sequencing Center for Infectious Disease"/>
            <person name="Wu L."/>
            <person name="Ma J."/>
        </authorList>
    </citation>
    <scope>NUCLEOTIDE SEQUENCE [LARGE SCALE GENOMIC DNA]</scope>
    <source>
        <strain evidence="7">JCM 18081</strain>
    </source>
</reference>
<dbReference type="InterPro" id="IPR023213">
    <property type="entry name" value="CAT-like_dom_sf"/>
</dbReference>
<dbReference type="Pfam" id="PF00668">
    <property type="entry name" value="Condensation"/>
    <property type="match status" value="5"/>
</dbReference>
<feature type="region of interest" description="Disordered" evidence="4">
    <location>
        <begin position="1717"/>
        <end position="1736"/>
    </location>
</feature>
<dbReference type="PANTHER" id="PTHR45527">
    <property type="entry name" value="NONRIBOSOMAL PEPTIDE SYNTHETASE"/>
    <property type="match status" value="1"/>
</dbReference>
<sequence length="2455" mass="264093">MNGTTERIPLSVGQEAMWVTWRREPEQWTHIMPFPFLVHGVIDVARLAAAVAAVGHAHPQIRGRVTTGARGPELDWSDAPGIPVRESTTSLRRDEAVRRAWQVPFDLRRGPLARVDVLRGPDYTVVLLAMHHLVSDGASTLILVDALRRAYAGEPLPPADSPSALTEYAHRSRALTDTPAGDAARAYWRRALGDRAPRRLLRQTVDEPAYLMLGERLPAGLTARLRARAAELGVSYVTVLLAAYHATLHHHSGADDLLVFLPFHGRTDGALRDRVGYFVNALPIRIRTDDRDTHADLLSRVRRGVKDALRHGDLPLPAIMRAAGLTGPEAYADTHQTVFQYWHAGLRDGVDLRHVPLDAPGASAVLSVLDVESGAGFRLALAVREDSAGTHLLWKDPAGAVGSTQVAALASGYRRVLETIASDPYAPLAASADAETERNPAPAGPAPRPAARTAPVPAAGTVPDAMRRVWEETLGIEGIDDGDSFFELGGHSLLAEQLTVAVSRRFGREVALRTLFEQPRLSDFAAAVLPARPRPAPPALPAAFPASAFQQRVWLSEQLDTGQGAYNVPMAWRIAEGGLDRAVLTRALARTVARHEILRTAFEDRDGEPWQVVGPPWAPEVESVDLSRLPDPEQRLSDWLHEAARHRLDPASGRLLTAALIETGHGGQVLFLCPHHLLWDGESTDIFLRELAADYAHAQAAAPAAREGERPGVSLHLRLGRLPEASALEKAVGAVVEAHEALRRTAAPESGPAPHEADGTPAVHPVWFPPRTPADTSDASEVPDRLRTWAREPCDPPNGPLLRLAVLPGPGPGGWLTLAGHPSAVDRRSLKLVAHQIFRLLDGGGPPRPSSRADWYDTPSCPDPGAALEARAAVLRPAAEELTLPGRRPRDTHPARAPYAPERVGFTAAPEQVVRSAAEKLGLGSQDLLLAAFAALLGWYTGRQDLLVGVRTDGRAPSGRQVVGPLEEVLPVRLRPEAGVDFAGLAARTAADLAEAVACPRVPLREMMRRVDPAGTAERDPAVTVLFDYDDDAMETGGGAAPAPGTDLDPPAGAGPYDLALVVRRRAGQFESALVFDARCFDEDRIRTMAGHYVRLLALLLDAPGRPVGEAEPLTEAERHTQIAAWNATEAGYPQVPVHDVIRRHALARPQAIAVRAGRTELTYRELLEGAQATARGLLEAGVRPGERVALLLPRGVEQVRTILAVLLAGAAYLPIDPHTPRDRLRFLLADSAARFVVVPDEQTEPHPALTGYTGRSLRGAALSAAGGDRALPAVPLDSPAYCIYTSGTTGRPKGVVISHRNLIRLLHNDRFPFSFGPSDVWSVFHAYTFDVSVWELLGGLSHGGRVVLVTEQQAQDPTLLLDLLRREGVTVLCQTPSAFRGLLRAEPGAAAVPDALRCVILAGEALHPAMLKTWAHARPGIRLVNMYGPTETTVYTSIHTVTRAEIDADLSVIGRPLPTTTLYLLDRHSGRRLLPVGAVGEIHIGGAGVAAGYLNRADLTAERFVDSPFGSGTLFRSGDLAHHLPDGSLRFLGRADDQLKVRGFRIEPAEVEAGLRRHPAVTDAAVYAEDERLVAVVQSASAPAPEALRAHLATLLPEYMIPSLFKTVTAMPLTTQGKRDVRALRTTAAGAATPGPAAPPTPTAAALTELCGTLLGVGQVAADDSFFLLGGHSMLAVRLVGRIRESFGVTLPVRAVFEQPRLRDLADLIDRESSVPAEDAVRAPRPRHSPNDPPAGAFQRSVWLADQVAGGTRYNVPLAWKLTGSLDAERLARALAHLVDRHELLRTAFVMETGTLRQVVREPWQPPVERLDLSAAPDPDEELTRWLTEAAGRPFDPATGRLLRTALADLGAGRQALLVCLHHLVVDAGSVPVLLSELERCYQAAGGGHRPPPPARQYRHFTAAQEATRQSPRYHDDLAHWQKKLVDAPVRTDFPAPARPEPDGVVRLALPADLPDRLRPLLTAHHATPFIVFCAALALALHRRTGRRSLTLGTPVSTRDPVRFRDLLGPCLDTVVLRSEAGAPAGTRDDLAGAIRQMHAELLTAREHLAAPFDDVIGGLEPDRDPGRTPYVDVMLNMISWPGRPPVLGGLPLEAHRPEALQARSPKFPLVLTVAERAGELTAHLAHQGDRVGHADAQALADELVRLLTTWADAPPSSPAPAGPPVRQYRDLLAAQRAALDTEAHRADLAHWRARLDGAPVHLGFPLPARPGPDGVVDLPLPSRPIPALRPLLARHGVSPYMIAVTCLAAVLHRWSAEPDVVVSSEMSTRATPDCAGVLGPCQNTVVLRSRIEDTTTLLDALHAVRAEVLAAFEHARTPFDEVVRAVNPPRTPGRVPYGDISLEFRTAAAAPPALGGHVLRPMDLARTGAGFLGKSGATVSLVLDGDRLTGRIGYRGDRYRRQDMEDIAVAFGRTLESFADRLAEPVAGRGPRAATPPAGPDPRPGAADERGRG</sequence>
<feature type="domain" description="Carrier" evidence="5">
    <location>
        <begin position="457"/>
        <end position="532"/>
    </location>
</feature>
<feature type="region of interest" description="Disordered" evidence="4">
    <location>
        <begin position="2424"/>
        <end position="2455"/>
    </location>
</feature>
<dbReference type="RefSeq" id="WP_345621773.1">
    <property type="nucleotide sequence ID" value="NZ_BAABIG010000046.1"/>
</dbReference>
<dbReference type="InterPro" id="IPR009081">
    <property type="entry name" value="PP-bd_ACP"/>
</dbReference>
<dbReference type="Gene3D" id="3.30.559.10">
    <property type="entry name" value="Chloramphenicol acetyltransferase-like domain"/>
    <property type="match status" value="5"/>
</dbReference>
<dbReference type="Gene3D" id="1.10.1200.10">
    <property type="entry name" value="ACP-like"/>
    <property type="match status" value="2"/>
</dbReference>
<dbReference type="InterPro" id="IPR036736">
    <property type="entry name" value="ACP-like_sf"/>
</dbReference>
<dbReference type="InterPro" id="IPR020806">
    <property type="entry name" value="PKS_PP-bd"/>
</dbReference>
<dbReference type="Proteomes" id="UP001501265">
    <property type="component" value="Unassembled WGS sequence"/>
</dbReference>
<dbReference type="PANTHER" id="PTHR45527:SF1">
    <property type="entry name" value="FATTY ACID SYNTHASE"/>
    <property type="match status" value="1"/>
</dbReference>
<dbReference type="Pfam" id="PF13193">
    <property type="entry name" value="AMP-binding_C"/>
    <property type="match status" value="1"/>
</dbReference>
<dbReference type="Gene3D" id="3.30.300.30">
    <property type="match status" value="1"/>
</dbReference>
<dbReference type="SMART" id="SM00823">
    <property type="entry name" value="PKS_PP"/>
    <property type="match status" value="2"/>
</dbReference>
<keyword evidence="3" id="KW-0597">Phosphoprotein</keyword>
<dbReference type="EMBL" id="BAABIG010000046">
    <property type="protein sequence ID" value="GAA4809073.1"/>
    <property type="molecule type" value="Genomic_DNA"/>
</dbReference>
<dbReference type="PROSITE" id="PS50075">
    <property type="entry name" value="CARRIER"/>
    <property type="match status" value="2"/>
</dbReference>
<feature type="compositionally biased region" description="Low complexity" evidence="4">
    <location>
        <begin position="449"/>
        <end position="458"/>
    </location>
</feature>
<feature type="domain" description="Carrier" evidence="5">
    <location>
        <begin position="1639"/>
        <end position="1714"/>
    </location>
</feature>
<evidence type="ECO:0000256" key="1">
    <source>
        <dbReference type="ARBA" id="ARBA00001957"/>
    </source>
</evidence>
<gene>
    <name evidence="6" type="ORF">GCM10023220_44640</name>
</gene>
<comment type="caution">
    <text evidence="6">The sequence shown here is derived from an EMBL/GenBank/DDBJ whole genome shotgun (WGS) entry which is preliminary data.</text>
</comment>
<dbReference type="Pfam" id="PF00550">
    <property type="entry name" value="PP-binding"/>
    <property type="match status" value="2"/>
</dbReference>
<dbReference type="SUPFAM" id="SSF47336">
    <property type="entry name" value="ACP-like"/>
    <property type="match status" value="2"/>
</dbReference>
<dbReference type="InterPro" id="IPR042099">
    <property type="entry name" value="ANL_N_sf"/>
</dbReference>
<comment type="cofactor">
    <cofactor evidence="1">
        <name>pantetheine 4'-phosphate</name>
        <dbReference type="ChEBI" id="CHEBI:47942"/>
    </cofactor>
</comment>
<evidence type="ECO:0000313" key="6">
    <source>
        <dbReference type="EMBL" id="GAA4809073.1"/>
    </source>
</evidence>
<organism evidence="6 7">
    <name type="scientific">Streptomyces ziwulingensis</name>
    <dbReference type="NCBI Taxonomy" id="1045501"/>
    <lineage>
        <taxon>Bacteria</taxon>
        <taxon>Bacillati</taxon>
        <taxon>Actinomycetota</taxon>
        <taxon>Actinomycetes</taxon>
        <taxon>Kitasatosporales</taxon>
        <taxon>Streptomycetaceae</taxon>
        <taxon>Streptomyces</taxon>
    </lineage>
</organism>
<dbReference type="Gene3D" id="3.40.50.12780">
    <property type="entry name" value="N-terminal domain of ligase-like"/>
    <property type="match status" value="1"/>
</dbReference>
<evidence type="ECO:0000313" key="7">
    <source>
        <dbReference type="Proteomes" id="UP001501265"/>
    </source>
</evidence>
<feature type="compositionally biased region" description="Low complexity" evidence="4">
    <location>
        <begin position="2429"/>
        <end position="2438"/>
    </location>
</feature>
<dbReference type="PROSITE" id="PS00012">
    <property type="entry name" value="PHOSPHOPANTETHEINE"/>
    <property type="match status" value="1"/>
</dbReference>
<dbReference type="InterPro" id="IPR001242">
    <property type="entry name" value="Condensation_dom"/>
</dbReference>
<dbReference type="SUPFAM" id="SSF56801">
    <property type="entry name" value="Acetyl-CoA synthetase-like"/>
    <property type="match status" value="1"/>
</dbReference>
<dbReference type="CDD" id="cd19531">
    <property type="entry name" value="LCL_NRPS-like"/>
    <property type="match status" value="1"/>
</dbReference>
<keyword evidence="7" id="KW-1185">Reference proteome</keyword>
<protein>
    <recommendedName>
        <fullName evidence="5">Carrier domain-containing protein</fullName>
    </recommendedName>
</protein>
<name>A0ABP9CEJ0_9ACTN</name>
<keyword evidence="2" id="KW-0596">Phosphopantetheine</keyword>
<accession>A0ABP9CEJ0</accession>
<dbReference type="CDD" id="cd05930">
    <property type="entry name" value="A_NRPS"/>
    <property type="match status" value="1"/>
</dbReference>
<evidence type="ECO:0000256" key="4">
    <source>
        <dbReference type="SAM" id="MobiDB-lite"/>
    </source>
</evidence>
<dbReference type="InterPro" id="IPR006162">
    <property type="entry name" value="Ppantetheine_attach_site"/>
</dbReference>
<dbReference type="InterPro" id="IPR000873">
    <property type="entry name" value="AMP-dep_synth/lig_dom"/>
</dbReference>
<dbReference type="SUPFAM" id="SSF52777">
    <property type="entry name" value="CoA-dependent acyltransferases"/>
    <property type="match status" value="8"/>
</dbReference>